<evidence type="ECO:0000259" key="1">
    <source>
        <dbReference type="Pfam" id="PF01710"/>
    </source>
</evidence>
<dbReference type="InterPro" id="IPR010921">
    <property type="entry name" value="Trp_repressor/repl_initiator"/>
</dbReference>
<evidence type="ECO:0000313" key="2">
    <source>
        <dbReference type="EMBL" id="PQJ74178.1"/>
    </source>
</evidence>
<dbReference type="EMBL" id="MSCL01000001">
    <property type="protein sequence ID" value="PQJ74178.1"/>
    <property type="molecule type" value="Genomic_DNA"/>
</dbReference>
<feature type="domain" description="Transposase Synechocystis PCC 6803" evidence="1">
    <location>
        <begin position="19"/>
        <end position="85"/>
    </location>
</feature>
<feature type="non-terminal residue" evidence="2">
    <location>
        <position position="101"/>
    </location>
</feature>
<dbReference type="Proteomes" id="UP000237608">
    <property type="component" value="Unassembled WGS sequence"/>
</dbReference>
<name>A0A2S7W980_9FLAO</name>
<reference evidence="2 3" key="1">
    <citation type="submission" date="2016-12" db="EMBL/GenBank/DDBJ databases">
        <title>Trade-off between light-utilization and light-protection in marine flavobacteria.</title>
        <authorList>
            <person name="Kumagai Y."/>
            <person name="Yoshizawa S."/>
            <person name="Kogure K."/>
            <person name="Iwasaki W."/>
        </authorList>
    </citation>
    <scope>NUCLEOTIDE SEQUENCE [LARGE SCALE GENOMIC DNA]</scope>
    <source>
        <strain evidence="2 3">KCTC 22729</strain>
    </source>
</reference>
<dbReference type="SUPFAM" id="SSF48295">
    <property type="entry name" value="TrpR-like"/>
    <property type="match status" value="1"/>
</dbReference>
<dbReference type="InterPro" id="IPR002622">
    <property type="entry name" value="Transposase_14"/>
</dbReference>
<dbReference type="Pfam" id="PF01710">
    <property type="entry name" value="HTH_Tnp_IS630"/>
    <property type="match status" value="1"/>
</dbReference>
<organism evidence="2 3">
    <name type="scientific">Polaribacter gangjinensis</name>
    <dbReference type="NCBI Taxonomy" id="574710"/>
    <lineage>
        <taxon>Bacteria</taxon>
        <taxon>Pseudomonadati</taxon>
        <taxon>Bacteroidota</taxon>
        <taxon>Flavobacteriia</taxon>
        <taxon>Flavobacteriales</taxon>
        <taxon>Flavobacteriaceae</taxon>
    </lineage>
</organism>
<gene>
    <name evidence="2" type="ORF">BTO13_02310</name>
</gene>
<comment type="caution">
    <text evidence="2">The sequence shown here is derived from an EMBL/GenBank/DDBJ whole genome shotgun (WGS) entry which is preliminary data.</text>
</comment>
<proteinExistence type="predicted"/>
<dbReference type="GO" id="GO:0043565">
    <property type="term" value="F:sequence-specific DNA binding"/>
    <property type="evidence" value="ECO:0007669"/>
    <property type="project" value="InterPro"/>
</dbReference>
<protein>
    <recommendedName>
        <fullName evidence="1">Transposase Synechocystis PCC 6803 domain-containing protein</fullName>
    </recommendedName>
</protein>
<accession>A0A2S7W980</accession>
<dbReference type="RefSeq" id="WP_244904422.1">
    <property type="nucleotide sequence ID" value="NZ_MSCL01000001.1"/>
</dbReference>
<keyword evidence="3" id="KW-1185">Reference proteome</keyword>
<dbReference type="AlphaFoldDB" id="A0A2S7W980"/>
<evidence type="ECO:0000313" key="3">
    <source>
        <dbReference type="Proteomes" id="UP000237608"/>
    </source>
</evidence>
<sequence>MKHEEQEIYSNRENKQSRYDKRLILKIVQEVENGLPRKEANRIYDLGKNSISSWMREYGSSTYQETIKRRSYTKLQKRTIVNAIEQGRFTLKEAKTAYNIK</sequence>